<dbReference type="AlphaFoldDB" id="A0A7S4B6J2"/>
<protein>
    <submittedName>
        <fullName evidence="1">Uncharacterized protein</fullName>
    </submittedName>
</protein>
<evidence type="ECO:0000313" key="1">
    <source>
        <dbReference type="EMBL" id="CAE0755882.1"/>
    </source>
</evidence>
<proteinExistence type="predicted"/>
<dbReference type="EMBL" id="HBIZ01013921">
    <property type="protein sequence ID" value="CAE0755882.1"/>
    <property type="molecule type" value="Transcribed_RNA"/>
</dbReference>
<name>A0A7S4B6J2_CHRCT</name>
<organism evidence="1">
    <name type="scientific">Chrysotila carterae</name>
    <name type="common">Marine alga</name>
    <name type="synonym">Syracosphaera carterae</name>
    <dbReference type="NCBI Taxonomy" id="13221"/>
    <lineage>
        <taxon>Eukaryota</taxon>
        <taxon>Haptista</taxon>
        <taxon>Haptophyta</taxon>
        <taxon>Prymnesiophyceae</taxon>
        <taxon>Isochrysidales</taxon>
        <taxon>Isochrysidaceae</taxon>
        <taxon>Chrysotila</taxon>
    </lineage>
</organism>
<reference evidence="1" key="1">
    <citation type="submission" date="2021-01" db="EMBL/GenBank/DDBJ databases">
        <authorList>
            <person name="Corre E."/>
            <person name="Pelletier E."/>
            <person name="Niang G."/>
            <person name="Scheremetjew M."/>
            <person name="Finn R."/>
            <person name="Kale V."/>
            <person name="Holt S."/>
            <person name="Cochrane G."/>
            <person name="Meng A."/>
            <person name="Brown T."/>
            <person name="Cohen L."/>
        </authorList>
    </citation>
    <scope>NUCLEOTIDE SEQUENCE</scope>
    <source>
        <strain evidence="1">CCMP645</strain>
    </source>
</reference>
<accession>A0A7S4B6J2</accession>
<sequence length="136" mass="14938">MEHDSSFVCIARTPDAFDAPVGAPVAACKREIPLELGVCRLMPQAVPGAPRTSVDTMFRLDLTRISYLGGAKALPQWLMNMVLYLVLPFVWRHALKAITDGFSHAERPLAKRVIEDSSGVYGLIRRSTGQSPMLKA</sequence>
<gene>
    <name evidence="1" type="ORF">PCAR00345_LOCUS8470</name>
</gene>